<dbReference type="Proteomes" id="UP000198307">
    <property type="component" value="Unassembled WGS sequence"/>
</dbReference>
<comment type="pathway">
    <text evidence="3">Amino-acid biosynthesis; L-isoleucine biosynthesis; L-isoleucine from 2-oxobutanoate: step 4/4.</text>
</comment>
<dbReference type="GO" id="GO:0009082">
    <property type="term" value="P:branched-chain amino acid biosynthetic process"/>
    <property type="evidence" value="ECO:0007669"/>
    <property type="project" value="UniProtKB-KW"/>
</dbReference>
<dbReference type="Pfam" id="PF01063">
    <property type="entry name" value="Aminotran_4"/>
    <property type="match status" value="1"/>
</dbReference>
<dbReference type="CDD" id="cd01558">
    <property type="entry name" value="D-AAT_like"/>
    <property type="match status" value="1"/>
</dbReference>
<dbReference type="GO" id="GO:0008652">
    <property type="term" value="P:amino acid biosynthetic process"/>
    <property type="evidence" value="ECO:0007669"/>
    <property type="project" value="UniProtKB-ARBA"/>
</dbReference>
<comment type="cofactor">
    <cofactor evidence="1">
        <name>pyridoxal 5'-phosphate</name>
        <dbReference type="ChEBI" id="CHEBI:597326"/>
    </cofactor>
</comment>
<dbReference type="PANTHER" id="PTHR42743:SF11">
    <property type="entry name" value="AMINODEOXYCHORISMATE LYASE"/>
    <property type="match status" value="1"/>
</dbReference>
<keyword evidence="10" id="KW-0100">Branched-chain amino acid biosynthesis</keyword>
<comment type="catalytic activity">
    <reaction evidence="13">
        <text>L-leucine + 2-oxoglutarate = 4-methyl-2-oxopentanoate + L-glutamate</text>
        <dbReference type="Rhea" id="RHEA:18321"/>
        <dbReference type="ChEBI" id="CHEBI:16810"/>
        <dbReference type="ChEBI" id="CHEBI:17865"/>
        <dbReference type="ChEBI" id="CHEBI:29985"/>
        <dbReference type="ChEBI" id="CHEBI:57427"/>
        <dbReference type="EC" id="2.6.1.42"/>
    </reaction>
</comment>
<dbReference type="Gene3D" id="3.30.470.10">
    <property type="match status" value="1"/>
</dbReference>
<dbReference type="AlphaFoldDB" id="A0A239PTW8"/>
<evidence type="ECO:0000313" key="14">
    <source>
        <dbReference type="EMBL" id="SNT73751.1"/>
    </source>
</evidence>
<evidence type="ECO:0000256" key="6">
    <source>
        <dbReference type="ARBA" id="ARBA00009320"/>
    </source>
</evidence>
<accession>A0A239PTW8</accession>
<sequence length="286" mass="31739">MARQIFLNGTFVAEHEARVPVMDRGLLLGDAIYEVTAMLDGRMIDNDLHLARLQRSLSEVEIAMPMPLDQIAKMQVELVRRNAMRDGTIYMQVSRGVEERNFLPSAGLKPGFLAFTQPKKLDENPAQEHGVQVALYPDPRWDRRDIKTVMLLGQVRVKQQARLDGFDDVWMFEDGCVTEGASSSAFIVTQDGTIVTRPNSTAILPGCTRQSVMALATAHGMRVEEREIALEEISGVAEAFLTSASSLVQPVVRVGQDRIGDGVPGPVTRRLQHLYLDAARRGERVT</sequence>
<dbReference type="InterPro" id="IPR036038">
    <property type="entry name" value="Aminotransferase-like"/>
</dbReference>
<dbReference type="InterPro" id="IPR050571">
    <property type="entry name" value="Class-IV_PLP-Dep_Aminotrnsfr"/>
</dbReference>
<dbReference type="InterPro" id="IPR043131">
    <property type="entry name" value="BCAT-like_N"/>
</dbReference>
<evidence type="ECO:0000313" key="15">
    <source>
        <dbReference type="Proteomes" id="UP000198307"/>
    </source>
</evidence>
<name>A0A239PTW8_9RHOB</name>
<evidence type="ECO:0000256" key="3">
    <source>
        <dbReference type="ARBA" id="ARBA00004824"/>
    </source>
</evidence>
<evidence type="ECO:0000256" key="12">
    <source>
        <dbReference type="ARBA" id="ARBA00048798"/>
    </source>
</evidence>
<evidence type="ECO:0000256" key="10">
    <source>
        <dbReference type="ARBA" id="ARBA00023304"/>
    </source>
</evidence>
<dbReference type="PANTHER" id="PTHR42743">
    <property type="entry name" value="AMINO-ACID AMINOTRANSFERASE"/>
    <property type="match status" value="1"/>
</dbReference>
<protein>
    <recommendedName>
        <fullName evidence="8">Probable branched-chain-amino-acid aminotransferase</fullName>
        <ecNumber evidence="7">2.6.1.42</ecNumber>
    </recommendedName>
</protein>
<comment type="pathway">
    <text evidence="4">Amino-acid biosynthesis; L-valine biosynthesis; L-valine from pyruvate: step 4/4.</text>
</comment>
<evidence type="ECO:0000256" key="2">
    <source>
        <dbReference type="ARBA" id="ARBA00003109"/>
    </source>
</evidence>
<dbReference type="RefSeq" id="WP_089344123.1">
    <property type="nucleotide sequence ID" value="NZ_CP067132.1"/>
</dbReference>
<dbReference type="OrthoDB" id="9805628at2"/>
<dbReference type="FunFam" id="3.20.10.10:FF:000002">
    <property type="entry name" value="D-alanine aminotransferase"/>
    <property type="match status" value="1"/>
</dbReference>
<dbReference type="InterPro" id="IPR001544">
    <property type="entry name" value="Aminotrans_IV"/>
</dbReference>
<dbReference type="NCBIfam" id="NF005209">
    <property type="entry name" value="PRK06680.1"/>
    <property type="match status" value="1"/>
</dbReference>
<comment type="catalytic activity">
    <reaction evidence="11">
        <text>L-valine + 2-oxoglutarate = 3-methyl-2-oxobutanoate + L-glutamate</text>
        <dbReference type="Rhea" id="RHEA:24813"/>
        <dbReference type="ChEBI" id="CHEBI:11851"/>
        <dbReference type="ChEBI" id="CHEBI:16810"/>
        <dbReference type="ChEBI" id="CHEBI:29985"/>
        <dbReference type="ChEBI" id="CHEBI:57762"/>
        <dbReference type="EC" id="2.6.1.42"/>
    </reaction>
</comment>
<comment type="function">
    <text evidence="2">Acts on leucine, isoleucine and valine.</text>
</comment>
<evidence type="ECO:0000256" key="4">
    <source>
        <dbReference type="ARBA" id="ARBA00004931"/>
    </source>
</evidence>
<keyword evidence="15" id="KW-1185">Reference proteome</keyword>
<proteinExistence type="inferred from homology"/>
<dbReference type="Gene3D" id="3.20.10.10">
    <property type="entry name" value="D-amino Acid Aminotransferase, subunit A, domain 2"/>
    <property type="match status" value="1"/>
</dbReference>
<gene>
    <name evidence="14" type="ORF">SAMN05444959_105197</name>
</gene>
<dbReference type="EC" id="2.6.1.42" evidence="7"/>
<evidence type="ECO:0000256" key="13">
    <source>
        <dbReference type="ARBA" id="ARBA00049229"/>
    </source>
</evidence>
<dbReference type="SUPFAM" id="SSF56752">
    <property type="entry name" value="D-aminoacid aminotransferase-like PLP-dependent enzymes"/>
    <property type="match status" value="1"/>
</dbReference>
<evidence type="ECO:0000256" key="11">
    <source>
        <dbReference type="ARBA" id="ARBA00048212"/>
    </source>
</evidence>
<reference evidence="14 15" key="1">
    <citation type="submission" date="2017-07" db="EMBL/GenBank/DDBJ databases">
        <authorList>
            <person name="Sun Z.S."/>
            <person name="Albrecht U."/>
            <person name="Echele G."/>
            <person name="Lee C.C."/>
        </authorList>
    </citation>
    <scope>NUCLEOTIDE SEQUENCE [LARGE SCALE GENOMIC DNA]</scope>
    <source>
        <strain evidence="14 15">DSM 14827</strain>
    </source>
</reference>
<evidence type="ECO:0000256" key="1">
    <source>
        <dbReference type="ARBA" id="ARBA00001933"/>
    </source>
</evidence>
<comment type="similarity">
    <text evidence="6">Belongs to the class-IV pyridoxal-phosphate-dependent aminotransferase family.</text>
</comment>
<dbReference type="GO" id="GO:0005829">
    <property type="term" value="C:cytosol"/>
    <property type="evidence" value="ECO:0007669"/>
    <property type="project" value="TreeGrafter"/>
</dbReference>
<comment type="pathway">
    <text evidence="5">Amino-acid biosynthesis; L-leucine biosynthesis; L-leucine from 3-methyl-2-oxobutanoate: step 4/4.</text>
</comment>
<dbReference type="GO" id="GO:0004084">
    <property type="term" value="F:branched-chain-amino-acid transaminase activity"/>
    <property type="evidence" value="ECO:0007669"/>
    <property type="project" value="UniProtKB-EC"/>
</dbReference>
<evidence type="ECO:0000256" key="7">
    <source>
        <dbReference type="ARBA" id="ARBA00013053"/>
    </source>
</evidence>
<keyword evidence="9" id="KW-0663">Pyridoxal phosphate</keyword>
<organism evidence="14 15">
    <name type="scientific">Paracoccus seriniphilus</name>
    <dbReference type="NCBI Taxonomy" id="184748"/>
    <lineage>
        <taxon>Bacteria</taxon>
        <taxon>Pseudomonadati</taxon>
        <taxon>Pseudomonadota</taxon>
        <taxon>Alphaproteobacteria</taxon>
        <taxon>Rhodobacterales</taxon>
        <taxon>Paracoccaceae</taxon>
        <taxon>Paracoccus</taxon>
    </lineage>
</organism>
<evidence type="ECO:0000256" key="5">
    <source>
        <dbReference type="ARBA" id="ARBA00005072"/>
    </source>
</evidence>
<dbReference type="InterPro" id="IPR043132">
    <property type="entry name" value="BCAT-like_C"/>
</dbReference>
<keyword evidence="10" id="KW-0028">Amino-acid biosynthesis</keyword>
<evidence type="ECO:0000256" key="9">
    <source>
        <dbReference type="ARBA" id="ARBA00022898"/>
    </source>
</evidence>
<dbReference type="EMBL" id="FZQB01000005">
    <property type="protein sequence ID" value="SNT73751.1"/>
    <property type="molecule type" value="Genomic_DNA"/>
</dbReference>
<evidence type="ECO:0000256" key="8">
    <source>
        <dbReference type="ARBA" id="ARBA00014472"/>
    </source>
</evidence>
<comment type="catalytic activity">
    <reaction evidence="12">
        <text>L-isoleucine + 2-oxoglutarate = (S)-3-methyl-2-oxopentanoate + L-glutamate</text>
        <dbReference type="Rhea" id="RHEA:24801"/>
        <dbReference type="ChEBI" id="CHEBI:16810"/>
        <dbReference type="ChEBI" id="CHEBI:29985"/>
        <dbReference type="ChEBI" id="CHEBI:35146"/>
        <dbReference type="ChEBI" id="CHEBI:58045"/>
        <dbReference type="EC" id="2.6.1.42"/>
    </reaction>
</comment>